<keyword evidence="3 9" id="KW-0456">Lyase</keyword>
<dbReference type="GO" id="GO:0019867">
    <property type="term" value="C:outer membrane"/>
    <property type="evidence" value="ECO:0007669"/>
    <property type="project" value="InterPro"/>
</dbReference>
<evidence type="ECO:0000256" key="2">
    <source>
        <dbReference type="ARBA" id="ARBA00012587"/>
    </source>
</evidence>
<name>A0A1X6YNI5_9RHOB</name>
<keyword evidence="4" id="KW-0961">Cell wall biogenesis/degradation</keyword>
<dbReference type="PANTHER" id="PTHR30124:SF0">
    <property type="entry name" value="MEMBRANE-BOUND LYTIC MUREIN TRANSGLYCOSYLASE A"/>
    <property type="match status" value="1"/>
</dbReference>
<dbReference type="CDD" id="cd14485">
    <property type="entry name" value="mltA_like_LT_A"/>
    <property type="match status" value="1"/>
</dbReference>
<dbReference type="EMBL" id="PYGB01000001">
    <property type="protein sequence ID" value="PSK88407.1"/>
    <property type="molecule type" value="Genomic_DNA"/>
</dbReference>
<dbReference type="InterPro" id="IPR010611">
    <property type="entry name" value="3D_dom"/>
</dbReference>
<dbReference type="PANTHER" id="PTHR30124">
    <property type="entry name" value="MEMBRANE-BOUND LYTIC MUREIN TRANSGLYCOSYLASE A"/>
    <property type="match status" value="1"/>
</dbReference>
<evidence type="ECO:0000259" key="7">
    <source>
        <dbReference type="SMART" id="SM00925"/>
    </source>
</evidence>
<evidence type="ECO:0000256" key="1">
    <source>
        <dbReference type="ARBA" id="ARBA00001420"/>
    </source>
</evidence>
<reference evidence="9 10" key="1">
    <citation type="submission" date="2017-03" db="EMBL/GenBank/DDBJ databases">
        <authorList>
            <person name="Afonso C.L."/>
            <person name="Miller P.J."/>
            <person name="Scott M.A."/>
            <person name="Spackman E."/>
            <person name="Goraichik I."/>
            <person name="Dimitrov K.M."/>
            <person name="Suarez D.L."/>
            <person name="Swayne D.E."/>
        </authorList>
    </citation>
    <scope>NUCLEOTIDE SEQUENCE [LARGE SCALE GENOMIC DNA]</scope>
    <source>
        <strain evidence="9 10">CECT 8367</strain>
    </source>
</reference>
<evidence type="ECO:0000313" key="11">
    <source>
        <dbReference type="Proteomes" id="UP000240624"/>
    </source>
</evidence>
<evidence type="ECO:0000256" key="5">
    <source>
        <dbReference type="ARBA" id="ARBA00030918"/>
    </source>
</evidence>
<protein>
    <recommendedName>
        <fullName evidence="2">peptidoglycan lytic exotransglycosylase</fullName>
        <ecNumber evidence="2">4.2.2.n1</ecNumber>
    </recommendedName>
    <alternativeName>
        <fullName evidence="5">Murein hydrolase A</fullName>
    </alternativeName>
</protein>
<evidence type="ECO:0000256" key="3">
    <source>
        <dbReference type="ARBA" id="ARBA00023239"/>
    </source>
</evidence>
<feature type="domain" description="Lytic transglycosylase MltA" evidence="7">
    <location>
        <begin position="98"/>
        <end position="232"/>
    </location>
</feature>
<dbReference type="Pfam" id="PF03562">
    <property type="entry name" value="MltA"/>
    <property type="match status" value="1"/>
</dbReference>
<dbReference type="InterPro" id="IPR036908">
    <property type="entry name" value="RlpA-like_sf"/>
</dbReference>
<dbReference type="GO" id="GO:0071555">
    <property type="term" value="P:cell wall organization"/>
    <property type="evidence" value="ECO:0007669"/>
    <property type="project" value="UniProtKB-KW"/>
</dbReference>
<dbReference type="Proteomes" id="UP000240624">
    <property type="component" value="Unassembled WGS sequence"/>
</dbReference>
<sequence length="343" mass="38094">MTRLAAALALALGLPLGAAASPKLLGFDQLRGWATDDHRAALDTFLETCGDLRDRDWQALCALGHETEDAKSFFELFFLPVQIEDGREALFTGYYEPELRGSEVPDGRYVAPVYRVPDDLPSEGPWLTRQEIDQSGALRGRGLEIAYVDPVDLFFLQIQGSGRVRLPNGRMIRLGYGAANRQPYSSIGQELVARGVYEPHQVSADVIRSWVRRNPVDGKELLWTNRSYVFFREVNEVPAERGPLGAMNRSITPLRSIAVDPAFVPLGAPVWIETEGEDRFRRLMIAQDTGSAIKGAQRADIFFGTGRLAGKRAGRTRDTGRMVVLLPIQRAWDMLPQTLADPA</sequence>
<keyword evidence="11" id="KW-1185">Reference proteome</keyword>
<accession>A0A1X6YNI5</accession>
<dbReference type="PIRSF" id="PIRSF019422">
    <property type="entry name" value="MltA"/>
    <property type="match status" value="1"/>
</dbReference>
<dbReference type="SUPFAM" id="SSF50685">
    <property type="entry name" value="Barwin-like endoglucanases"/>
    <property type="match status" value="1"/>
</dbReference>
<dbReference type="EMBL" id="FWFY01000002">
    <property type="protein sequence ID" value="SLN25810.1"/>
    <property type="molecule type" value="Genomic_DNA"/>
</dbReference>
<evidence type="ECO:0000256" key="6">
    <source>
        <dbReference type="SAM" id="SignalP"/>
    </source>
</evidence>
<dbReference type="InterPro" id="IPR026044">
    <property type="entry name" value="MltA"/>
</dbReference>
<proteinExistence type="predicted"/>
<dbReference type="OrthoDB" id="9783686at2"/>
<dbReference type="Gene3D" id="2.40.240.50">
    <property type="entry name" value="Barwin-like endoglucanases"/>
    <property type="match status" value="1"/>
</dbReference>
<feature type="signal peptide" evidence="6">
    <location>
        <begin position="1"/>
        <end position="20"/>
    </location>
</feature>
<dbReference type="Gene3D" id="2.40.40.10">
    <property type="entry name" value="RlpA-like domain"/>
    <property type="match status" value="1"/>
</dbReference>
<evidence type="ECO:0000313" key="9">
    <source>
        <dbReference type="EMBL" id="SLN25810.1"/>
    </source>
</evidence>
<dbReference type="GO" id="GO:0004553">
    <property type="term" value="F:hydrolase activity, hydrolyzing O-glycosyl compounds"/>
    <property type="evidence" value="ECO:0007669"/>
    <property type="project" value="InterPro"/>
</dbReference>
<dbReference type="GO" id="GO:0009254">
    <property type="term" value="P:peptidoglycan turnover"/>
    <property type="evidence" value="ECO:0007669"/>
    <property type="project" value="InterPro"/>
</dbReference>
<evidence type="ECO:0000313" key="8">
    <source>
        <dbReference type="EMBL" id="PSK88407.1"/>
    </source>
</evidence>
<dbReference type="Pfam" id="PF06725">
    <property type="entry name" value="3D"/>
    <property type="match status" value="1"/>
</dbReference>
<dbReference type="SMART" id="SM00925">
    <property type="entry name" value="MltA"/>
    <property type="match status" value="1"/>
</dbReference>
<evidence type="ECO:0000256" key="4">
    <source>
        <dbReference type="ARBA" id="ARBA00023316"/>
    </source>
</evidence>
<dbReference type="GO" id="GO:0009253">
    <property type="term" value="P:peptidoglycan catabolic process"/>
    <property type="evidence" value="ECO:0007669"/>
    <property type="project" value="TreeGrafter"/>
</dbReference>
<dbReference type="EC" id="4.2.2.n1" evidence="2"/>
<reference evidence="8 11" key="2">
    <citation type="submission" date="2018-03" db="EMBL/GenBank/DDBJ databases">
        <title>Genomic Encyclopedia of Archaeal and Bacterial Type Strains, Phase II (KMG-II): from individual species to whole genera.</title>
        <authorList>
            <person name="Goeker M."/>
        </authorList>
    </citation>
    <scope>NUCLEOTIDE SEQUENCE [LARGE SCALE GENOMIC DNA]</scope>
    <source>
        <strain evidence="8 11">DSM 29956</strain>
    </source>
</reference>
<organism evidence="9 10">
    <name type="scientific">Limimaricola soesokkakensis</name>
    <dbReference type="NCBI Taxonomy" id="1343159"/>
    <lineage>
        <taxon>Bacteria</taxon>
        <taxon>Pseudomonadati</taxon>
        <taxon>Pseudomonadota</taxon>
        <taxon>Alphaproteobacteria</taxon>
        <taxon>Rhodobacterales</taxon>
        <taxon>Paracoccaceae</taxon>
        <taxon>Limimaricola</taxon>
    </lineage>
</organism>
<evidence type="ECO:0000313" key="10">
    <source>
        <dbReference type="Proteomes" id="UP000193495"/>
    </source>
</evidence>
<keyword evidence="6" id="KW-0732">Signal</keyword>
<dbReference type="GO" id="GO:0008933">
    <property type="term" value="F:peptidoglycan lytic transglycosylase activity"/>
    <property type="evidence" value="ECO:0007669"/>
    <property type="project" value="TreeGrafter"/>
</dbReference>
<gene>
    <name evidence="9" type="primary">mltA</name>
    <name evidence="8" type="ORF">CLV79_101244</name>
    <name evidence="9" type="ORF">LOS8367_00842</name>
</gene>
<dbReference type="AlphaFoldDB" id="A0A1X6YNI5"/>
<dbReference type="CDD" id="cd14668">
    <property type="entry name" value="mlta_B"/>
    <property type="match status" value="1"/>
</dbReference>
<dbReference type="InterPro" id="IPR005300">
    <property type="entry name" value="MltA_B"/>
</dbReference>
<dbReference type="Proteomes" id="UP000193495">
    <property type="component" value="Unassembled WGS sequence"/>
</dbReference>
<comment type="catalytic activity">
    <reaction evidence="1">
        <text>Exolytic cleavage of the (1-&gt;4)-beta-glycosidic linkage between N-acetylmuramic acid (MurNAc) and N-acetylglucosamine (GlcNAc) residues in peptidoglycan, from either the reducing or the non-reducing ends of the peptidoglycan chains, with concomitant formation of a 1,6-anhydrobond in the MurNAc residue.</text>
        <dbReference type="EC" id="4.2.2.n1"/>
    </reaction>
</comment>
<feature type="chain" id="PRO_5044568138" description="peptidoglycan lytic exotransglycosylase" evidence="6">
    <location>
        <begin position="21"/>
        <end position="343"/>
    </location>
</feature>
<dbReference type="RefSeq" id="WP_085895190.1">
    <property type="nucleotide sequence ID" value="NZ_FWFY01000002.1"/>
</dbReference>